<feature type="disulfide bond" evidence="6">
    <location>
        <begin position="96"/>
        <end position="105"/>
    </location>
</feature>
<dbReference type="PROSITE" id="PS50026">
    <property type="entry name" value="EGF_3"/>
    <property type="match status" value="5"/>
</dbReference>
<dbReference type="CDD" id="cd00054">
    <property type="entry name" value="EGF_CA"/>
    <property type="match status" value="4"/>
</dbReference>
<reference evidence="11" key="1">
    <citation type="submission" date="2012-12" db="EMBL/GenBank/DDBJ databases">
        <authorList>
            <person name="Hellsten U."/>
            <person name="Grimwood J."/>
            <person name="Chapman J.A."/>
            <person name="Shapiro H."/>
            <person name="Aerts A."/>
            <person name="Otillar R.P."/>
            <person name="Terry A.Y."/>
            <person name="Boore J.L."/>
            <person name="Simakov O."/>
            <person name="Marletaz F."/>
            <person name="Cho S.-J."/>
            <person name="Edsinger-Gonzales E."/>
            <person name="Havlak P."/>
            <person name="Kuo D.-H."/>
            <person name="Larsson T."/>
            <person name="Lv J."/>
            <person name="Arendt D."/>
            <person name="Savage R."/>
            <person name="Osoegawa K."/>
            <person name="de Jong P."/>
            <person name="Lindberg D.R."/>
            <person name="Seaver E.C."/>
            <person name="Weisblat D.A."/>
            <person name="Putnam N.H."/>
            <person name="Grigoriev I.V."/>
            <person name="Rokhsar D.S."/>
        </authorList>
    </citation>
    <scope>NUCLEOTIDE SEQUENCE</scope>
    <source>
        <strain evidence="11">I ESC-2004</strain>
    </source>
</reference>
<evidence type="ECO:0000256" key="7">
    <source>
        <dbReference type="SAM" id="SignalP"/>
    </source>
</evidence>
<dbReference type="InterPro" id="IPR036383">
    <property type="entry name" value="TSP1_rpt_sf"/>
</dbReference>
<evidence type="ECO:0000256" key="2">
    <source>
        <dbReference type="ARBA" id="ARBA00022729"/>
    </source>
</evidence>
<dbReference type="PANTHER" id="PTHR12916">
    <property type="entry name" value="CYTOCHROME C OXIDASE POLYPEPTIDE VIC-2"/>
    <property type="match status" value="1"/>
</dbReference>
<feature type="domain" description="EGF-like" evidence="8">
    <location>
        <begin position="69"/>
        <end position="106"/>
    </location>
</feature>
<dbReference type="GO" id="GO:0048646">
    <property type="term" value="P:anatomical structure formation involved in morphogenesis"/>
    <property type="evidence" value="ECO:0007669"/>
    <property type="project" value="UniProtKB-ARBA"/>
</dbReference>
<dbReference type="PRINTS" id="PR00010">
    <property type="entry name" value="EGFBLOOD"/>
</dbReference>
<protein>
    <recommendedName>
        <fullName evidence="8">EGF-like domain-containing protein</fullName>
    </recommendedName>
</protein>
<evidence type="ECO:0000313" key="11">
    <source>
        <dbReference type="Proteomes" id="UP000014760"/>
    </source>
</evidence>
<dbReference type="EMBL" id="AMQN01014254">
    <property type="status" value="NOT_ANNOTATED_CDS"/>
    <property type="molecule type" value="Genomic_DNA"/>
</dbReference>
<keyword evidence="2 7" id="KW-0732">Signal</keyword>
<dbReference type="GO" id="GO:0048732">
    <property type="term" value="P:gland development"/>
    <property type="evidence" value="ECO:0007669"/>
    <property type="project" value="UniProtKB-ARBA"/>
</dbReference>
<dbReference type="GO" id="GO:0005509">
    <property type="term" value="F:calcium ion binding"/>
    <property type="evidence" value="ECO:0007669"/>
    <property type="project" value="InterPro"/>
</dbReference>
<dbReference type="AlphaFoldDB" id="R7TAD0"/>
<evidence type="ECO:0000313" key="10">
    <source>
        <dbReference type="EnsemblMetazoa" id="CapteP181612"/>
    </source>
</evidence>
<feature type="signal peptide" evidence="7">
    <location>
        <begin position="1"/>
        <end position="21"/>
    </location>
</feature>
<dbReference type="EMBL" id="KB310830">
    <property type="protein sequence ID" value="ELT90664.1"/>
    <property type="molecule type" value="Genomic_DNA"/>
</dbReference>
<reference evidence="9 11" key="2">
    <citation type="journal article" date="2013" name="Nature">
        <title>Insights into bilaterian evolution from three spiralian genomes.</title>
        <authorList>
            <person name="Simakov O."/>
            <person name="Marletaz F."/>
            <person name="Cho S.J."/>
            <person name="Edsinger-Gonzales E."/>
            <person name="Havlak P."/>
            <person name="Hellsten U."/>
            <person name="Kuo D.H."/>
            <person name="Larsson T."/>
            <person name="Lv J."/>
            <person name="Arendt D."/>
            <person name="Savage R."/>
            <person name="Osoegawa K."/>
            <person name="de Jong P."/>
            <person name="Grimwood J."/>
            <person name="Chapman J.A."/>
            <person name="Shapiro H."/>
            <person name="Aerts A."/>
            <person name="Otillar R.P."/>
            <person name="Terry A.Y."/>
            <person name="Boore J.L."/>
            <person name="Grigoriev I.V."/>
            <person name="Lindberg D.R."/>
            <person name="Seaver E.C."/>
            <person name="Weisblat D.A."/>
            <person name="Putnam N.H."/>
            <person name="Rokhsar D.S."/>
        </authorList>
    </citation>
    <scope>NUCLEOTIDE SEQUENCE</scope>
    <source>
        <strain evidence="9 11">I ESC-2004</strain>
    </source>
</reference>
<dbReference type="GO" id="GO:0019904">
    <property type="term" value="F:protein domain specific binding"/>
    <property type="evidence" value="ECO:0007669"/>
    <property type="project" value="UniProtKB-ARBA"/>
</dbReference>
<feature type="domain" description="EGF-like" evidence="8">
    <location>
        <begin position="28"/>
        <end position="68"/>
    </location>
</feature>
<keyword evidence="1 6" id="KW-0245">EGF-like domain</keyword>
<dbReference type="FunFam" id="2.10.25.10:FF:000095">
    <property type="entry name" value="Notch, isoform B"/>
    <property type="match status" value="1"/>
</dbReference>
<dbReference type="PROSITE" id="PS01186">
    <property type="entry name" value="EGF_2"/>
    <property type="match status" value="4"/>
</dbReference>
<dbReference type="EnsemblMetazoa" id="CapteT181612">
    <property type="protein sequence ID" value="CapteP181612"/>
    <property type="gene ID" value="CapteG181612"/>
</dbReference>
<keyword evidence="3" id="KW-0677">Repeat</keyword>
<dbReference type="OrthoDB" id="339125at2759"/>
<dbReference type="InterPro" id="IPR018097">
    <property type="entry name" value="EGF_Ca-bd_CS"/>
</dbReference>
<evidence type="ECO:0000256" key="3">
    <source>
        <dbReference type="ARBA" id="ARBA00022737"/>
    </source>
</evidence>
<dbReference type="OMA" id="GINAKLC"/>
<dbReference type="InterPro" id="IPR009030">
    <property type="entry name" value="Growth_fac_rcpt_cys_sf"/>
</dbReference>
<dbReference type="GO" id="GO:0048863">
    <property type="term" value="P:stem cell differentiation"/>
    <property type="evidence" value="ECO:0007669"/>
    <property type="project" value="UniProtKB-ARBA"/>
</dbReference>
<accession>R7TAD0</accession>
<comment type="caution">
    <text evidence="6">Lacks conserved residue(s) required for the propagation of feature annotation.</text>
</comment>
<dbReference type="PROSITE" id="PS01187">
    <property type="entry name" value="EGF_CA"/>
    <property type="match status" value="1"/>
</dbReference>
<dbReference type="InterPro" id="IPR000884">
    <property type="entry name" value="TSP1_rpt"/>
</dbReference>
<evidence type="ECO:0000259" key="8">
    <source>
        <dbReference type="PROSITE" id="PS50026"/>
    </source>
</evidence>
<dbReference type="FunFam" id="2.10.25.10:FF:000122">
    <property type="entry name" value="Protein crumbs homolog 2"/>
    <property type="match status" value="1"/>
</dbReference>
<keyword evidence="5" id="KW-0325">Glycoprotein</keyword>
<keyword evidence="11" id="KW-1185">Reference proteome</keyword>
<dbReference type="HOGENOM" id="CLU_708321_0_0_1"/>
<feature type="domain" description="EGF-like" evidence="8">
    <location>
        <begin position="147"/>
        <end position="183"/>
    </location>
</feature>
<dbReference type="Pfam" id="PF00008">
    <property type="entry name" value="EGF"/>
    <property type="match status" value="5"/>
</dbReference>
<gene>
    <name evidence="9" type="ORF">CAPTEDRAFT_181612</name>
</gene>
<feature type="chain" id="PRO_5008786794" description="EGF-like domain-containing protein" evidence="7">
    <location>
        <begin position="22"/>
        <end position="390"/>
    </location>
</feature>
<dbReference type="STRING" id="283909.R7TAD0"/>
<organism evidence="9">
    <name type="scientific">Capitella teleta</name>
    <name type="common">Polychaete worm</name>
    <dbReference type="NCBI Taxonomy" id="283909"/>
    <lineage>
        <taxon>Eukaryota</taxon>
        <taxon>Metazoa</taxon>
        <taxon>Spiralia</taxon>
        <taxon>Lophotrochozoa</taxon>
        <taxon>Annelida</taxon>
        <taxon>Polychaeta</taxon>
        <taxon>Sedentaria</taxon>
        <taxon>Scolecida</taxon>
        <taxon>Capitellidae</taxon>
        <taxon>Capitella</taxon>
    </lineage>
</organism>
<proteinExistence type="predicted"/>
<dbReference type="SUPFAM" id="SSF82895">
    <property type="entry name" value="TSP-1 type 1 repeat"/>
    <property type="match status" value="1"/>
</dbReference>
<evidence type="ECO:0000256" key="6">
    <source>
        <dbReference type="PROSITE-ProRule" id="PRU00076"/>
    </source>
</evidence>
<feature type="disulfide bond" evidence="6">
    <location>
        <begin position="214"/>
        <end position="223"/>
    </location>
</feature>
<dbReference type="SMART" id="SM00209">
    <property type="entry name" value="TSP1"/>
    <property type="match status" value="1"/>
</dbReference>
<dbReference type="InterPro" id="IPR000742">
    <property type="entry name" value="EGF"/>
</dbReference>
<feature type="disulfide bond" evidence="6">
    <location>
        <begin position="135"/>
        <end position="144"/>
    </location>
</feature>
<evidence type="ECO:0000256" key="5">
    <source>
        <dbReference type="ARBA" id="ARBA00023180"/>
    </source>
</evidence>
<reference evidence="10" key="3">
    <citation type="submission" date="2015-06" db="UniProtKB">
        <authorList>
            <consortium name="EnsemblMetazoa"/>
        </authorList>
    </citation>
    <scope>IDENTIFICATION</scope>
</reference>
<keyword evidence="4 6" id="KW-1015">Disulfide bond</keyword>
<evidence type="ECO:0000256" key="4">
    <source>
        <dbReference type="ARBA" id="ARBA00023157"/>
    </source>
</evidence>
<dbReference type="GO" id="GO:0009952">
    <property type="term" value="P:anterior/posterior pattern specification"/>
    <property type="evidence" value="ECO:0007669"/>
    <property type="project" value="UniProtKB-ARBA"/>
</dbReference>
<evidence type="ECO:0000256" key="1">
    <source>
        <dbReference type="ARBA" id="ARBA00022536"/>
    </source>
</evidence>
<feature type="domain" description="EGF-like" evidence="8">
    <location>
        <begin position="108"/>
        <end position="145"/>
    </location>
</feature>
<feature type="disulfide bond" evidence="6">
    <location>
        <begin position="173"/>
        <end position="182"/>
    </location>
</feature>
<dbReference type="Gene3D" id="2.10.25.10">
    <property type="entry name" value="Laminin"/>
    <property type="match status" value="5"/>
</dbReference>
<dbReference type="InterPro" id="IPR000152">
    <property type="entry name" value="EGF-type_Asp/Asn_hydroxyl_site"/>
</dbReference>
<dbReference type="GO" id="GO:0007219">
    <property type="term" value="P:Notch signaling pathway"/>
    <property type="evidence" value="ECO:0007669"/>
    <property type="project" value="TreeGrafter"/>
</dbReference>
<dbReference type="SMART" id="SM00179">
    <property type="entry name" value="EGF_CA"/>
    <property type="match status" value="5"/>
</dbReference>
<dbReference type="SUPFAM" id="SSF57196">
    <property type="entry name" value="EGF/Laminin"/>
    <property type="match status" value="2"/>
</dbReference>
<sequence>MLLSCFGYISLLFCSAFRRLALPVTVLFPDLCEDNGSCQNGGTCQVAPTYWAGYRCSCPPGFIGLTCQINFCDEARMTCRNGGTCEPKPGGFNCACHEGYTGTRCEKDFDWCYNKPCLNGGSCKADGNTGYICVCAPGFQGINCKEQVDECASSPCLNNGICMDKVNGYDCLCGEDYSGINCENLIFTDSCESEPCQNGGECDNLAGGKFACQCTDGYHGDTCEEKAENCGGCGEVGGALAPACKKKGGSTERCSKMKVVRSYTGHSWWRRMVERTVIVWGECDTDNYYCCDNAILVELNEGVRCAVPGWSSWGPCSSRCGGCGTQTRFKWQLANYQTRGNRRVQWRICDTESRDCNTNPCEDCSLYGCSKCCGSRGYRYRRPHRRCVHC</sequence>
<dbReference type="GO" id="GO:0005112">
    <property type="term" value="F:Notch binding"/>
    <property type="evidence" value="ECO:0007669"/>
    <property type="project" value="TreeGrafter"/>
</dbReference>
<dbReference type="PROSITE" id="PS00010">
    <property type="entry name" value="ASX_HYDROXYL"/>
    <property type="match status" value="1"/>
</dbReference>
<dbReference type="FunFam" id="2.10.25.10:FF:000012">
    <property type="entry name" value="Delta-like protein"/>
    <property type="match status" value="1"/>
</dbReference>
<dbReference type="PROSITE" id="PS50092">
    <property type="entry name" value="TSP1"/>
    <property type="match status" value="1"/>
</dbReference>
<evidence type="ECO:0000313" key="9">
    <source>
        <dbReference type="EMBL" id="ELT90664.1"/>
    </source>
</evidence>
<dbReference type="GO" id="GO:0035282">
    <property type="term" value="P:segmentation"/>
    <property type="evidence" value="ECO:0007669"/>
    <property type="project" value="UniProtKB-ARBA"/>
</dbReference>
<dbReference type="GO" id="GO:0030097">
    <property type="term" value="P:hemopoiesis"/>
    <property type="evidence" value="ECO:0007669"/>
    <property type="project" value="UniProtKB-ARBA"/>
</dbReference>
<dbReference type="Proteomes" id="UP000014760">
    <property type="component" value="Unassembled WGS sequence"/>
</dbReference>
<feature type="domain" description="EGF-like" evidence="8">
    <location>
        <begin position="187"/>
        <end position="224"/>
    </location>
</feature>
<feature type="disulfide bond" evidence="6">
    <location>
        <begin position="58"/>
        <end position="67"/>
    </location>
</feature>
<dbReference type="InterPro" id="IPR001881">
    <property type="entry name" value="EGF-like_Ca-bd_dom"/>
</dbReference>
<dbReference type="SMART" id="SM00181">
    <property type="entry name" value="EGF"/>
    <property type="match status" value="5"/>
</dbReference>
<dbReference type="PROSITE" id="PS00022">
    <property type="entry name" value="EGF_1"/>
    <property type="match status" value="5"/>
</dbReference>
<dbReference type="PANTHER" id="PTHR12916:SF4">
    <property type="entry name" value="UNINFLATABLE, ISOFORM C"/>
    <property type="match status" value="1"/>
</dbReference>
<name>R7TAD0_CAPTE</name>
<dbReference type="SUPFAM" id="SSF57184">
    <property type="entry name" value="Growth factor receptor domain"/>
    <property type="match status" value="1"/>
</dbReference>